<keyword evidence="3" id="KW-1134">Transmembrane beta strand</keyword>
<dbReference type="InterPro" id="IPR029063">
    <property type="entry name" value="SAM-dependent_MTases_sf"/>
</dbReference>
<sequence>MRHVNHGFRNSLSCLAQLLGYATATRYKRANRTSVLHDYNSCAIRAGVMMTVTAELPGSETARAAMWRASCAPAASATRAWSWRWRRSSAQKFLPESQRALAYRDRSVPLGNGRAQSPPLATGPVLTEARLRPEDKVLIVGAAGGYAAAVAGKADGERCCGRIRSGACCCRAHGMEGQAELVEGPLADGCAAHAPYDPFPRRVSFAGIGAAGLALPAAAQTAPPAAQAPAATPNETLREAMVKAYNTNPTLFAERATLRASDEDVPIARSRGLPGLSSTGRYSENLHDSDSSGLSSPRQGSAGLSLSVPVFSGGAVRNSVRAGGNPGRGGPGWASQCRDPALHRCRRRLSRRDPRRGDGPAQPAECPRARGQSQATRDRFEVGDLTRTDVAQSEARLAGAQSQLRGAEAGLISSRENYIRVVGTPPGILAPPPPLPNLQSSPDQPVGVRGAGPPGTGAPVGGDGAVTSAERGVIAQTRSAYAVWQSAMRVIESSRLAVPGQPAQPRGCSRREQRRHAHDPRYPQRRAGTAQLAGPARHCRARRLCRRLCGAGGDGPCRGAGSGGSTAAALRPGRQLQPLAPQHLGLA</sequence>
<dbReference type="PANTHER" id="PTHR30026">
    <property type="entry name" value="OUTER MEMBRANE PROTEIN TOLC"/>
    <property type="match status" value="1"/>
</dbReference>
<evidence type="ECO:0000256" key="7">
    <source>
        <dbReference type="SAM" id="MobiDB-lite"/>
    </source>
</evidence>
<accession>A0AAD4MEN4</accession>
<evidence type="ECO:0000256" key="5">
    <source>
        <dbReference type="ARBA" id="ARBA00023136"/>
    </source>
</evidence>
<reference evidence="8" key="1">
    <citation type="submission" date="2022-01" db="EMBL/GenBank/DDBJ databases">
        <title>Genome Sequence Resource for Two Populations of Ditylenchus destructor, the Migratory Endoparasitic Phytonematode.</title>
        <authorList>
            <person name="Zhang H."/>
            <person name="Lin R."/>
            <person name="Xie B."/>
        </authorList>
    </citation>
    <scope>NUCLEOTIDE SEQUENCE</scope>
    <source>
        <strain evidence="8">BazhouSP</strain>
    </source>
</reference>
<dbReference type="InterPro" id="IPR003423">
    <property type="entry name" value="OMP_efflux"/>
</dbReference>
<feature type="compositionally biased region" description="Polar residues" evidence="7">
    <location>
        <begin position="291"/>
        <end position="304"/>
    </location>
</feature>
<dbReference type="GO" id="GO:1990281">
    <property type="term" value="C:efflux pump complex"/>
    <property type="evidence" value="ECO:0007669"/>
    <property type="project" value="TreeGrafter"/>
</dbReference>
<dbReference type="GO" id="GO:0015562">
    <property type="term" value="F:efflux transmembrane transporter activity"/>
    <property type="evidence" value="ECO:0007669"/>
    <property type="project" value="InterPro"/>
</dbReference>
<feature type="region of interest" description="Disordered" evidence="7">
    <location>
        <begin position="430"/>
        <end position="465"/>
    </location>
</feature>
<dbReference type="Gene3D" id="1.20.1600.10">
    <property type="entry name" value="Outer membrane efflux proteins (OEP)"/>
    <property type="match status" value="2"/>
</dbReference>
<gene>
    <name evidence="8" type="ORF">DdX_21668</name>
</gene>
<keyword evidence="6" id="KW-0998">Cell outer membrane</keyword>
<dbReference type="Gene3D" id="3.40.50.150">
    <property type="entry name" value="Vaccinia Virus protein VP39"/>
    <property type="match status" value="1"/>
</dbReference>
<proteinExistence type="predicted"/>
<feature type="region of interest" description="Disordered" evidence="7">
    <location>
        <begin position="266"/>
        <end position="306"/>
    </location>
</feature>
<evidence type="ECO:0000256" key="2">
    <source>
        <dbReference type="ARBA" id="ARBA00022448"/>
    </source>
</evidence>
<protein>
    <submittedName>
        <fullName evidence="8">Outer membrane efflux protein domain-containing protein</fullName>
    </submittedName>
</protein>
<dbReference type="EMBL" id="JAKKPZ010000877">
    <property type="protein sequence ID" value="KAI1691740.1"/>
    <property type="molecule type" value="Genomic_DNA"/>
</dbReference>
<feature type="compositionally biased region" description="Low complexity" evidence="7">
    <location>
        <begin position="437"/>
        <end position="448"/>
    </location>
</feature>
<feature type="region of interest" description="Disordered" evidence="7">
    <location>
        <begin position="348"/>
        <end position="378"/>
    </location>
</feature>
<keyword evidence="4" id="KW-0812">Transmembrane</keyword>
<feature type="region of interest" description="Disordered" evidence="7">
    <location>
        <begin position="556"/>
        <end position="587"/>
    </location>
</feature>
<dbReference type="AlphaFoldDB" id="A0AAD4MEN4"/>
<organism evidence="8 9">
    <name type="scientific">Ditylenchus destructor</name>
    <dbReference type="NCBI Taxonomy" id="166010"/>
    <lineage>
        <taxon>Eukaryota</taxon>
        <taxon>Metazoa</taxon>
        <taxon>Ecdysozoa</taxon>
        <taxon>Nematoda</taxon>
        <taxon>Chromadorea</taxon>
        <taxon>Rhabditida</taxon>
        <taxon>Tylenchina</taxon>
        <taxon>Tylenchomorpha</taxon>
        <taxon>Sphaerularioidea</taxon>
        <taxon>Anguinidae</taxon>
        <taxon>Anguininae</taxon>
        <taxon>Ditylenchus</taxon>
    </lineage>
</organism>
<keyword evidence="9" id="KW-1185">Reference proteome</keyword>
<keyword evidence="2" id="KW-0813">Transport</keyword>
<dbReference type="SUPFAM" id="SSF53335">
    <property type="entry name" value="S-adenosyl-L-methionine-dependent methyltransferases"/>
    <property type="match status" value="1"/>
</dbReference>
<comment type="subcellular location">
    <subcellularLocation>
        <location evidence="1">Cell outer membrane</location>
    </subcellularLocation>
</comment>
<dbReference type="SUPFAM" id="SSF56954">
    <property type="entry name" value="Outer membrane efflux proteins (OEP)"/>
    <property type="match status" value="2"/>
</dbReference>
<feature type="compositionally biased region" description="Gly residues" evidence="7">
    <location>
        <begin position="449"/>
        <end position="464"/>
    </location>
</feature>
<comment type="caution">
    <text evidence="8">The sequence shown here is derived from an EMBL/GenBank/DDBJ whole genome shotgun (WGS) entry which is preliminary data.</text>
</comment>
<dbReference type="PANTHER" id="PTHR30026:SF22">
    <property type="entry name" value="OUTER MEMBRANE EFFLUX PROTEIN"/>
    <property type="match status" value="1"/>
</dbReference>
<keyword evidence="5" id="KW-0472">Membrane</keyword>
<evidence type="ECO:0000256" key="4">
    <source>
        <dbReference type="ARBA" id="ARBA00022692"/>
    </source>
</evidence>
<dbReference type="GO" id="GO:0015288">
    <property type="term" value="F:porin activity"/>
    <property type="evidence" value="ECO:0007669"/>
    <property type="project" value="TreeGrafter"/>
</dbReference>
<evidence type="ECO:0000256" key="1">
    <source>
        <dbReference type="ARBA" id="ARBA00004442"/>
    </source>
</evidence>
<dbReference type="Pfam" id="PF02321">
    <property type="entry name" value="OEP"/>
    <property type="match status" value="1"/>
</dbReference>
<evidence type="ECO:0000256" key="6">
    <source>
        <dbReference type="ARBA" id="ARBA00023237"/>
    </source>
</evidence>
<evidence type="ECO:0000256" key="3">
    <source>
        <dbReference type="ARBA" id="ARBA00022452"/>
    </source>
</evidence>
<dbReference type="InterPro" id="IPR051906">
    <property type="entry name" value="TolC-like"/>
</dbReference>
<dbReference type="Proteomes" id="UP001201812">
    <property type="component" value="Unassembled WGS sequence"/>
</dbReference>
<feature type="region of interest" description="Disordered" evidence="7">
    <location>
        <begin position="319"/>
        <end position="338"/>
    </location>
</feature>
<name>A0AAD4MEN4_9BILA</name>
<feature type="region of interest" description="Disordered" evidence="7">
    <location>
        <begin position="495"/>
        <end position="535"/>
    </location>
</feature>
<evidence type="ECO:0000313" key="9">
    <source>
        <dbReference type="Proteomes" id="UP001201812"/>
    </source>
</evidence>
<evidence type="ECO:0000313" key="8">
    <source>
        <dbReference type="EMBL" id="KAI1691740.1"/>
    </source>
</evidence>
<dbReference type="Pfam" id="PF01135">
    <property type="entry name" value="PCMT"/>
    <property type="match status" value="1"/>
</dbReference>